<evidence type="ECO:0000256" key="2">
    <source>
        <dbReference type="ARBA" id="ARBA00022692"/>
    </source>
</evidence>
<feature type="transmembrane region" description="Helical" evidence="6">
    <location>
        <begin position="150"/>
        <end position="169"/>
    </location>
</feature>
<evidence type="ECO:0000259" key="7">
    <source>
        <dbReference type="PROSITE" id="PS50850"/>
    </source>
</evidence>
<comment type="caution">
    <text evidence="8">The sequence shown here is derived from an EMBL/GenBank/DDBJ whole genome shotgun (WGS) entry which is preliminary data.</text>
</comment>
<evidence type="ECO:0000256" key="1">
    <source>
        <dbReference type="ARBA" id="ARBA00004141"/>
    </source>
</evidence>
<feature type="transmembrane region" description="Helical" evidence="6">
    <location>
        <begin position="208"/>
        <end position="229"/>
    </location>
</feature>
<feature type="transmembrane region" description="Helical" evidence="6">
    <location>
        <begin position="308"/>
        <end position="335"/>
    </location>
</feature>
<dbReference type="AlphaFoldDB" id="A0A2N3NJA1"/>
<keyword evidence="9" id="KW-1185">Reference proteome</keyword>
<feature type="domain" description="Major facilitator superfamily (MFS) profile" evidence="7">
    <location>
        <begin position="56"/>
        <end position="510"/>
    </location>
</feature>
<gene>
    <name evidence="8" type="ORF">jhhlp_000732</name>
</gene>
<keyword evidence="3 6" id="KW-1133">Transmembrane helix</keyword>
<feature type="transmembrane region" description="Helical" evidence="6">
    <location>
        <begin position="412"/>
        <end position="430"/>
    </location>
</feature>
<dbReference type="VEuPathDB" id="FungiDB:jhhlp_000732"/>
<dbReference type="EMBL" id="NLAX01000003">
    <property type="protein sequence ID" value="PKS12525.1"/>
    <property type="molecule type" value="Genomic_DNA"/>
</dbReference>
<proteinExistence type="predicted"/>
<keyword evidence="4 6" id="KW-0472">Membrane</keyword>
<evidence type="ECO:0000313" key="9">
    <source>
        <dbReference type="Proteomes" id="UP000233524"/>
    </source>
</evidence>
<dbReference type="STRING" id="41688.A0A2N3NJA1"/>
<evidence type="ECO:0000256" key="3">
    <source>
        <dbReference type="ARBA" id="ARBA00022989"/>
    </source>
</evidence>
<feature type="transmembrane region" description="Helical" evidence="6">
    <location>
        <begin position="181"/>
        <end position="202"/>
    </location>
</feature>
<evidence type="ECO:0000256" key="5">
    <source>
        <dbReference type="SAM" id="MobiDB-lite"/>
    </source>
</evidence>
<keyword evidence="2 6" id="KW-0812">Transmembrane</keyword>
<feature type="transmembrane region" description="Helical" evidence="6">
    <location>
        <begin position="55"/>
        <end position="72"/>
    </location>
</feature>
<dbReference type="InterPro" id="IPR020846">
    <property type="entry name" value="MFS_dom"/>
</dbReference>
<evidence type="ECO:0000256" key="6">
    <source>
        <dbReference type="SAM" id="Phobius"/>
    </source>
</evidence>
<dbReference type="SUPFAM" id="SSF103473">
    <property type="entry name" value="MFS general substrate transporter"/>
    <property type="match status" value="1"/>
</dbReference>
<dbReference type="GO" id="GO:0022857">
    <property type="term" value="F:transmembrane transporter activity"/>
    <property type="evidence" value="ECO:0007669"/>
    <property type="project" value="InterPro"/>
</dbReference>
<comment type="subcellular location">
    <subcellularLocation>
        <location evidence="1">Membrane</location>
        <topology evidence="1">Multi-pass membrane protein</topology>
    </subcellularLocation>
</comment>
<dbReference type="PANTHER" id="PTHR23502:SF139">
    <property type="entry name" value="MAJOR FACILITATOR SUPERFAMILY (MFS) PROFILE DOMAIN-CONTAINING PROTEIN-RELATED"/>
    <property type="match status" value="1"/>
</dbReference>
<feature type="transmembrane region" description="Helical" evidence="6">
    <location>
        <begin position="122"/>
        <end position="144"/>
    </location>
</feature>
<evidence type="ECO:0000256" key="4">
    <source>
        <dbReference type="ARBA" id="ARBA00023136"/>
    </source>
</evidence>
<dbReference type="GO" id="GO:0005886">
    <property type="term" value="C:plasma membrane"/>
    <property type="evidence" value="ECO:0007669"/>
    <property type="project" value="TreeGrafter"/>
</dbReference>
<feature type="transmembrane region" description="Helical" evidence="6">
    <location>
        <begin position="92"/>
        <end position="110"/>
    </location>
</feature>
<dbReference type="InterPro" id="IPR011701">
    <property type="entry name" value="MFS"/>
</dbReference>
<organism evidence="8 9">
    <name type="scientific">Lomentospora prolificans</name>
    <dbReference type="NCBI Taxonomy" id="41688"/>
    <lineage>
        <taxon>Eukaryota</taxon>
        <taxon>Fungi</taxon>
        <taxon>Dikarya</taxon>
        <taxon>Ascomycota</taxon>
        <taxon>Pezizomycotina</taxon>
        <taxon>Sordariomycetes</taxon>
        <taxon>Hypocreomycetidae</taxon>
        <taxon>Microascales</taxon>
        <taxon>Microascaceae</taxon>
        <taxon>Lomentospora</taxon>
    </lineage>
</organism>
<dbReference type="PANTHER" id="PTHR23502">
    <property type="entry name" value="MAJOR FACILITATOR SUPERFAMILY"/>
    <property type="match status" value="1"/>
</dbReference>
<feature type="transmembrane region" description="Helical" evidence="6">
    <location>
        <begin position="387"/>
        <end position="406"/>
    </location>
</feature>
<dbReference type="PROSITE" id="PS50850">
    <property type="entry name" value="MFS"/>
    <property type="match status" value="1"/>
</dbReference>
<dbReference type="Pfam" id="PF07690">
    <property type="entry name" value="MFS_1"/>
    <property type="match status" value="1"/>
</dbReference>
<dbReference type="InterPro" id="IPR036259">
    <property type="entry name" value="MFS_trans_sf"/>
</dbReference>
<feature type="transmembrane region" description="Helical" evidence="6">
    <location>
        <begin position="341"/>
        <end position="366"/>
    </location>
</feature>
<evidence type="ECO:0000313" key="8">
    <source>
        <dbReference type="EMBL" id="PKS12525.1"/>
    </source>
</evidence>
<dbReference type="InParanoid" id="A0A2N3NJA1"/>
<feature type="transmembrane region" description="Helical" evidence="6">
    <location>
        <begin position="478"/>
        <end position="500"/>
    </location>
</feature>
<feature type="transmembrane region" description="Helical" evidence="6">
    <location>
        <begin position="451"/>
        <end position="472"/>
    </location>
</feature>
<dbReference type="Gene3D" id="1.20.1250.20">
    <property type="entry name" value="MFS general substrate transporter like domains"/>
    <property type="match status" value="1"/>
</dbReference>
<accession>A0A2N3NJA1</accession>
<name>A0A2N3NJA1_9PEZI</name>
<dbReference type="Proteomes" id="UP000233524">
    <property type="component" value="Unassembled WGS sequence"/>
</dbReference>
<protein>
    <recommendedName>
        <fullName evidence="7">Major facilitator superfamily (MFS) profile domain-containing protein</fullName>
    </recommendedName>
</protein>
<dbReference type="OrthoDB" id="2585655at2759"/>
<reference evidence="8 9" key="1">
    <citation type="journal article" date="2017" name="G3 (Bethesda)">
        <title>First Draft Genome Sequence of the Pathogenic Fungus Lomentospora prolificans (Formerly Scedosporium prolificans).</title>
        <authorList>
            <person name="Luo R."/>
            <person name="Zimin A."/>
            <person name="Workman R."/>
            <person name="Fan Y."/>
            <person name="Pertea G."/>
            <person name="Grossman N."/>
            <person name="Wear M.P."/>
            <person name="Jia B."/>
            <person name="Miller H."/>
            <person name="Casadevall A."/>
            <person name="Timp W."/>
            <person name="Zhang S.X."/>
            <person name="Salzberg S.L."/>
        </authorList>
    </citation>
    <scope>NUCLEOTIDE SEQUENCE [LARGE SCALE GENOMIC DNA]</scope>
    <source>
        <strain evidence="8 9">JHH-5317</strain>
    </source>
</reference>
<sequence length="525" mass="57827">MADEKQSTPPSAESTREVGHIDIEAATTPDGLKLHPQPTADALDPLNWSKLRKHTILAIVMLKYFLFTYVTTTTVPSFPAIQEQFNISFSQVNWTVAIPALGLAAGPLIWPSFSDIYGRRIIFIIGTIISLAATCGAAVAPTYGGYMAARFFQGLGVSPAATVGMAVVGDLYFEHERGQKLGLWVLALDTGLLVGPIFGGFLNLVSAAWINWFNAILFAVLLVLELFFMPETLYPRNLMLSQLPSALESPDVTDNEKSGPISRQTTASIDILRTTKLPFLNTKPIPGLRHPKPWDTVIRFLLTFKQPVVALAVLGYSFVWYWWVLSIVTMAPAAYAQYTPLIQGLLFIGLLLGTLFSEVFCSGSLSDWIVARLAKRNGGVRIPEMRLWLAYPALVITAIGLIVWGISIDRGYHWMVGQVAFFLFAAGIQIGNTVTSSYIVDSYPLQSMSVITFYAVFINLSAFINPFFIAVWQETSGWTMTFASQGIIVFFGGLVLYGSLHMFGGKLREKTSQPTWVNAEFDVSI</sequence>
<feature type="region of interest" description="Disordered" evidence="5">
    <location>
        <begin position="1"/>
        <end position="20"/>
    </location>
</feature>